<reference evidence="2 3" key="1">
    <citation type="journal article" date="2022" name="Nat. Plants">
        <title>Genomes of leafy and leafless Platanthera orchids illuminate the evolution of mycoheterotrophy.</title>
        <authorList>
            <person name="Li M.H."/>
            <person name="Liu K.W."/>
            <person name="Li Z."/>
            <person name="Lu H.C."/>
            <person name="Ye Q.L."/>
            <person name="Zhang D."/>
            <person name="Wang J.Y."/>
            <person name="Li Y.F."/>
            <person name="Zhong Z.M."/>
            <person name="Liu X."/>
            <person name="Yu X."/>
            <person name="Liu D.K."/>
            <person name="Tu X.D."/>
            <person name="Liu B."/>
            <person name="Hao Y."/>
            <person name="Liao X.Y."/>
            <person name="Jiang Y.T."/>
            <person name="Sun W.H."/>
            <person name="Chen J."/>
            <person name="Chen Y.Q."/>
            <person name="Ai Y."/>
            <person name="Zhai J.W."/>
            <person name="Wu S.S."/>
            <person name="Zhou Z."/>
            <person name="Hsiao Y.Y."/>
            <person name="Wu W.L."/>
            <person name="Chen Y.Y."/>
            <person name="Lin Y.F."/>
            <person name="Hsu J.L."/>
            <person name="Li C.Y."/>
            <person name="Wang Z.W."/>
            <person name="Zhao X."/>
            <person name="Zhong W.Y."/>
            <person name="Ma X.K."/>
            <person name="Ma L."/>
            <person name="Huang J."/>
            <person name="Chen G.Z."/>
            <person name="Huang M.Z."/>
            <person name="Huang L."/>
            <person name="Peng D.H."/>
            <person name="Luo Y.B."/>
            <person name="Zou S.Q."/>
            <person name="Chen S.P."/>
            <person name="Lan S."/>
            <person name="Tsai W.C."/>
            <person name="Van de Peer Y."/>
            <person name="Liu Z.J."/>
        </authorList>
    </citation>
    <scope>NUCLEOTIDE SEQUENCE [LARGE SCALE GENOMIC DNA]</scope>
    <source>
        <strain evidence="2">Lor288</strain>
    </source>
</reference>
<protein>
    <submittedName>
        <fullName evidence="2">Isopentenyl-diphosphate Delta-isomerase I</fullName>
    </submittedName>
</protein>
<sequence length="122" mass="14201">MDGVKISPWFRLVVDTFLMKWWDHEEIGSREAQRKLKIARARAKRERRSRVRARAPFSGAHSKIYHKGHFSCTCCSHPLYCQSELIHWITCCSLFAGVMYVNMGELEELLRKADAGMDDVKI</sequence>
<dbReference type="EMBL" id="JBBWWR010000005">
    <property type="protein sequence ID" value="KAK8966889.1"/>
    <property type="molecule type" value="Genomic_DNA"/>
</dbReference>
<dbReference type="PANTHER" id="PTHR10885:SF0">
    <property type="entry name" value="ISOPENTENYL-DIPHOSPHATE DELTA-ISOMERASE"/>
    <property type="match status" value="1"/>
</dbReference>
<gene>
    <name evidence="2" type="primary">IPI1</name>
    <name evidence="2" type="ORF">KSP40_PGU016456</name>
</gene>
<keyword evidence="3" id="KW-1185">Reference proteome</keyword>
<evidence type="ECO:0000313" key="3">
    <source>
        <dbReference type="Proteomes" id="UP001412067"/>
    </source>
</evidence>
<dbReference type="Proteomes" id="UP001412067">
    <property type="component" value="Unassembled WGS sequence"/>
</dbReference>
<dbReference type="PANTHER" id="PTHR10885">
    <property type="entry name" value="ISOPENTENYL-DIPHOSPHATE DELTA-ISOMERASE"/>
    <property type="match status" value="1"/>
</dbReference>
<proteinExistence type="predicted"/>
<name>A0ABR2MTH1_9ASPA</name>
<comment type="function">
    <text evidence="1">Catalyzes the 1,3-allylic rearrangement of the homoallylic substrate isopentenyl (IPP) to its highly electrophilic allylic isomer, dimethylallyl diphosphate (DMAPP).</text>
</comment>
<accession>A0ABR2MTH1</accession>
<organism evidence="2 3">
    <name type="scientific">Platanthera guangdongensis</name>
    <dbReference type="NCBI Taxonomy" id="2320717"/>
    <lineage>
        <taxon>Eukaryota</taxon>
        <taxon>Viridiplantae</taxon>
        <taxon>Streptophyta</taxon>
        <taxon>Embryophyta</taxon>
        <taxon>Tracheophyta</taxon>
        <taxon>Spermatophyta</taxon>
        <taxon>Magnoliopsida</taxon>
        <taxon>Liliopsida</taxon>
        <taxon>Asparagales</taxon>
        <taxon>Orchidaceae</taxon>
        <taxon>Orchidoideae</taxon>
        <taxon>Orchideae</taxon>
        <taxon>Orchidinae</taxon>
        <taxon>Platanthera</taxon>
    </lineage>
</organism>
<evidence type="ECO:0000313" key="2">
    <source>
        <dbReference type="EMBL" id="KAK8966889.1"/>
    </source>
</evidence>
<comment type="caution">
    <text evidence="2">The sequence shown here is derived from an EMBL/GenBank/DDBJ whole genome shotgun (WGS) entry which is preliminary data.</text>
</comment>
<evidence type="ECO:0000256" key="1">
    <source>
        <dbReference type="ARBA" id="ARBA00003951"/>
    </source>
</evidence>